<dbReference type="SUPFAM" id="SSF160148">
    <property type="entry name" value="CPE0013-like"/>
    <property type="match status" value="1"/>
</dbReference>
<dbReference type="Gene3D" id="3.10.530.10">
    <property type="entry name" value="CPE0013-like"/>
    <property type="match status" value="1"/>
</dbReference>
<sequence length="128" mass="13725">MMKEFTCIICPNGCEISADIEIKEGGGLIRSIDGALCPRGEIYVKQELIDPRRNIATSVLVKGGILPLASVRLTNPIPKARIFDAMEEIKKCSLTAPVTAGTVIVENILGYDADVIVTKSVPAGELQK</sequence>
<dbReference type="Pfam" id="PF07892">
    <property type="entry name" value="DUF1667"/>
    <property type="match status" value="1"/>
</dbReference>
<evidence type="ECO:0000313" key="1">
    <source>
        <dbReference type="EMBL" id="SET88638.1"/>
    </source>
</evidence>
<organism evidence="1 2">
    <name type="scientific">Lacrimispora sphenoides JCM 1415</name>
    <dbReference type="NCBI Taxonomy" id="1297793"/>
    <lineage>
        <taxon>Bacteria</taxon>
        <taxon>Bacillati</taxon>
        <taxon>Bacillota</taxon>
        <taxon>Clostridia</taxon>
        <taxon>Lachnospirales</taxon>
        <taxon>Lachnospiraceae</taxon>
        <taxon>Lacrimispora</taxon>
    </lineage>
</organism>
<evidence type="ECO:0000313" key="2">
    <source>
        <dbReference type="Proteomes" id="UP000198970"/>
    </source>
</evidence>
<keyword evidence="2" id="KW-1185">Reference proteome</keyword>
<accession>A0ABY1CBI4</accession>
<dbReference type="EMBL" id="LT630003">
    <property type="protein sequence ID" value="SET88638.1"/>
    <property type="molecule type" value="Genomic_DNA"/>
</dbReference>
<name>A0ABY1CBI4_9FIRM</name>
<protein>
    <submittedName>
        <fullName evidence="1">CxxC motif-containing protein</fullName>
    </submittedName>
</protein>
<dbReference type="PANTHER" id="PTHR39450:SF1">
    <property type="entry name" value="DUF1667 DOMAIN-CONTAINING PROTEIN"/>
    <property type="match status" value="1"/>
</dbReference>
<reference evidence="1 2" key="1">
    <citation type="submission" date="2016-10" db="EMBL/GenBank/DDBJ databases">
        <authorList>
            <person name="Varghese N."/>
            <person name="Submissions S."/>
        </authorList>
    </citation>
    <scope>NUCLEOTIDE SEQUENCE [LARGE SCALE GENOMIC DNA]</scope>
    <source>
        <strain evidence="1 2">ATCC 19403</strain>
    </source>
</reference>
<proteinExistence type="predicted"/>
<dbReference type="InterPro" id="IPR012460">
    <property type="entry name" value="DUF1667"/>
</dbReference>
<gene>
    <name evidence="1" type="ORF">SAMN02745906_2720</name>
</gene>
<dbReference type="PANTHER" id="PTHR39450">
    <property type="entry name" value="MOLYBDOPTERIN OXIDOREDUCTASE, 4FE-4S CLUSTER-BINDING SUBUNIT"/>
    <property type="match status" value="1"/>
</dbReference>
<dbReference type="Proteomes" id="UP000198970">
    <property type="component" value="Chromosome I"/>
</dbReference>
<dbReference type="RefSeq" id="WP_054790337.1">
    <property type="nucleotide sequence ID" value="NZ_LT630003.1"/>
</dbReference>
<dbReference type="InterPro" id="IPR036593">
    <property type="entry name" value="CPE0013-like_sf"/>
</dbReference>